<accession>A0ABY4A647</accession>
<evidence type="ECO:0000256" key="1">
    <source>
        <dbReference type="SAM" id="MobiDB-lite"/>
    </source>
</evidence>
<dbReference type="InterPro" id="IPR013976">
    <property type="entry name" value="HDOD"/>
</dbReference>
<dbReference type="PANTHER" id="PTHR33525:SF6">
    <property type="entry name" value="HDOD DOMAIN-CONTAINING PROTEIN"/>
    <property type="match status" value="1"/>
</dbReference>
<keyword evidence="4" id="KW-1185">Reference proteome</keyword>
<dbReference type="InterPro" id="IPR052340">
    <property type="entry name" value="RNase_Y/CdgJ"/>
</dbReference>
<sequence>MYQWVKRLFSASEPAPDAPGAAQASQPPAAAAAGDPPRASAAALSFEQRDGVNGTYFSWLFENADVTGLDTTPHENQVLDALTAILASQQSGAALVRRLPGLLPQLLQSLRSDNFSGAQLSRTISNDVVLVAAVIRMANTSFKGSGTTITSVEHAVMLIGQEGLRHLITSVAFRPIIDLNSGQYTRLLAPRIWDQSERCAVANRMLAEAMGVDPFEAFLAGLVQNVGLIVTLRIMDQMSRGEKELGSEMFCARLVRDARILTCSIGREWNFPESVVTAIGEQAGMRKGVAVSPLGQLLTQSDYLSKVRILVDNDRLGHDDPVLFKGLSAQAMAVYRQLDAIEDDVVATPSPATPAP</sequence>
<gene>
    <name evidence="3" type="ORF">INH39_00395</name>
</gene>
<evidence type="ECO:0000259" key="2">
    <source>
        <dbReference type="PROSITE" id="PS51833"/>
    </source>
</evidence>
<dbReference type="Gene3D" id="1.10.3210.10">
    <property type="entry name" value="Hypothetical protein af1432"/>
    <property type="match status" value="1"/>
</dbReference>
<feature type="domain" description="HDOD" evidence="2">
    <location>
        <begin position="96"/>
        <end position="285"/>
    </location>
</feature>
<dbReference type="EMBL" id="CP063361">
    <property type="protein sequence ID" value="UOD30260.1"/>
    <property type="molecule type" value="Genomic_DNA"/>
</dbReference>
<organism evidence="3 4">
    <name type="scientific">Massilia violaceinigra</name>
    <dbReference type="NCBI Taxonomy" id="2045208"/>
    <lineage>
        <taxon>Bacteria</taxon>
        <taxon>Pseudomonadati</taxon>
        <taxon>Pseudomonadota</taxon>
        <taxon>Betaproteobacteria</taxon>
        <taxon>Burkholderiales</taxon>
        <taxon>Oxalobacteraceae</taxon>
        <taxon>Telluria group</taxon>
        <taxon>Massilia</taxon>
    </lineage>
</organism>
<evidence type="ECO:0000313" key="3">
    <source>
        <dbReference type="EMBL" id="UOD30260.1"/>
    </source>
</evidence>
<proteinExistence type="predicted"/>
<dbReference type="PROSITE" id="PS51833">
    <property type="entry name" value="HDOD"/>
    <property type="match status" value="1"/>
</dbReference>
<dbReference type="Pfam" id="PF08668">
    <property type="entry name" value="HDOD"/>
    <property type="match status" value="1"/>
</dbReference>
<feature type="region of interest" description="Disordered" evidence="1">
    <location>
        <begin position="14"/>
        <end position="36"/>
    </location>
</feature>
<reference evidence="3 4" key="1">
    <citation type="submission" date="2020-10" db="EMBL/GenBank/DDBJ databases">
        <title>Genome analysis of Massilia species.</title>
        <authorList>
            <person name="Jung D.-H."/>
        </authorList>
    </citation>
    <scope>NUCLEOTIDE SEQUENCE [LARGE SCALE GENOMIC DNA]</scope>
    <source>
        <strain evidence="4">sipir</strain>
    </source>
</reference>
<name>A0ABY4A647_9BURK</name>
<evidence type="ECO:0000313" key="4">
    <source>
        <dbReference type="Proteomes" id="UP000831532"/>
    </source>
</evidence>
<dbReference type="SUPFAM" id="SSF109604">
    <property type="entry name" value="HD-domain/PDEase-like"/>
    <property type="match status" value="1"/>
</dbReference>
<dbReference type="PANTHER" id="PTHR33525">
    <property type="match status" value="1"/>
</dbReference>
<protein>
    <submittedName>
        <fullName evidence="3">HDOD domain-containing protein</fullName>
    </submittedName>
</protein>
<dbReference type="Proteomes" id="UP000831532">
    <property type="component" value="Chromosome"/>
</dbReference>